<dbReference type="RefSeq" id="WP_138184300.1">
    <property type="nucleotide sequence ID" value="NZ_LS992241.1"/>
</dbReference>
<proteinExistence type="predicted"/>
<dbReference type="EMBL" id="LS992241">
    <property type="protein sequence ID" value="SYX81683.1"/>
    <property type="molecule type" value="Genomic_DNA"/>
</dbReference>
<organism evidence="1 2">
    <name type="scientific">Paenibacillus alvei</name>
    <name type="common">Bacillus alvei</name>
    <dbReference type="NCBI Taxonomy" id="44250"/>
    <lineage>
        <taxon>Bacteria</taxon>
        <taxon>Bacillati</taxon>
        <taxon>Bacillota</taxon>
        <taxon>Bacilli</taxon>
        <taxon>Bacillales</taxon>
        <taxon>Paenibacillaceae</taxon>
        <taxon>Paenibacillus</taxon>
    </lineage>
</organism>
<protein>
    <submittedName>
        <fullName evidence="1">Uncharacterized protein</fullName>
    </submittedName>
</protein>
<accession>A0A383R4D4</accession>
<name>A0A383R4D4_PAEAL</name>
<evidence type="ECO:0000313" key="2">
    <source>
        <dbReference type="Proteomes" id="UP000304148"/>
    </source>
</evidence>
<gene>
    <name evidence="1" type="ORF">PBLR_10102</name>
</gene>
<evidence type="ECO:0000313" key="1">
    <source>
        <dbReference type="EMBL" id="SYX81683.1"/>
    </source>
</evidence>
<reference evidence="2" key="1">
    <citation type="submission" date="2018-08" db="EMBL/GenBank/DDBJ databases">
        <authorList>
            <person name="Chevrot R."/>
        </authorList>
    </citation>
    <scope>NUCLEOTIDE SEQUENCE [LARGE SCALE GENOMIC DNA]</scope>
</reference>
<sequence length="126" mass="15207">MEKKIEDYIYELEQLIERADKENDKYLFQDPAYEIMEEIEKLDNAFEFVEPIFLLIERSPDIDFGDPGPFGSFLETFYHNGYEDILVKSLQRKPKEYTIHLLERLCNDESNPKRKEYYTLLESLKH</sequence>
<dbReference type="Proteomes" id="UP000304148">
    <property type="component" value="Chromosome"/>
</dbReference>
<dbReference type="AlphaFoldDB" id="A0A383R4D4"/>